<proteinExistence type="predicted"/>
<evidence type="ECO:0000313" key="1">
    <source>
        <dbReference type="EMBL" id="KAI4331169.1"/>
    </source>
</evidence>
<name>A0ACB9N3T1_9MYRT</name>
<accession>A0ACB9N3T1</accession>
<evidence type="ECO:0000313" key="2">
    <source>
        <dbReference type="Proteomes" id="UP001057402"/>
    </source>
</evidence>
<dbReference type="EMBL" id="CM042887">
    <property type="protein sequence ID" value="KAI4331169.1"/>
    <property type="molecule type" value="Genomic_DNA"/>
</dbReference>
<gene>
    <name evidence="1" type="ORF">MLD38_029380</name>
</gene>
<protein>
    <submittedName>
        <fullName evidence="1">Uncharacterized protein</fullName>
    </submittedName>
</protein>
<dbReference type="Proteomes" id="UP001057402">
    <property type="component" value="Chromosome 8"/>
</dbReference>
<reference evidence="2" key="1">
    <citation type="journal article" date="2023" name="Front. Plant Sci.">
        <title>Chromosomal-level genome assembly of Melastoma candidum provides insights into trichome evolution.</title>
        <authorList>
            <person name="Zhong Y."/>
            <person name="Wu W."/>
            <person name="Sun C."/>
            <person name="Zou P."/>
            <person name="Liu Y."/>
            <person name="Dai S."/>
            <person name="Zhou R."/>
        </authorList>
    </citation>
    <scope>NUCLEOTIDE SEQUENCE [LARGE SCALE GENOMIC DNA]</scope>
</reference>
<sequence>MEDRVIFFRSCFPGLVGIKPVRSFSLYANMFLGLMTGRGSSDEVKQMEGFTRPHSASSDAEELSSSILGNDHSWNIALANANMTRAFGNTVIQPSIPLDSQFIHASVASSAHSFPGDLLSAGTTPATCGHRSDIEASMMNDSSCFIGNADSLSLHRQDTNSHISFPVGTNFGILPHQQQQSMPHNMSTFQQSSLCNLAMARDAVQFSGTNQHRGFLKDTANLQGCQNAMLDLNFSATGSSGHSMAMPQAAVAGYDLSKIQSLGCQTEDHGSEQNNMVISNSDSSSYSRNYDRRSMVVQGRTAAEGCLMPISDNHGIASHPLWGHADMDHWGQHRSQGTASLANSLGGHYLLNYDAMAYNCLSLNNIQQRNLNDASNFSRTPSGISIDSGNMRMRSGLAVTPSLQSPLVDQLQQDIYPLARLNQKPCSSAPMYHHRAQVATPSASPLYRGVQMAAPESNRQAMQMDWNFSDISLATASPGGSVFPDTTSRAGAGGECMRPYTSTEKSDATVVPTHKRKMCPPSGPRTVLLVLVLFICRCPHPSKSSLFPLNYLVRPIRPLHISIPPKYPGSRGKYNPRPAPEPKRLKATEVIDFKMQQGTSNQSLGYKCSICKRDVTYAPEGPITVPTAPLPVAVLACGHTFHDQCLQAITPKGQEKDPPCIPCAIGED</sequence>
<comment type="caution">
    <text evidence="1">The sequence shown here is derived from an EMBL/GenBank/DDBJ whole genome shotgun (WGS) entry which is preliminary data.</text>
</comment>
<organism evidence="1 2">
    <name type="scientific">Melastoma candidum</name>
    <dbReference type="NCBI Taxonomy" id="119954"/>
    <lineage>
        <taxon>Eukaryota</taxon>
        <taxon>Viridiplantae</taxon>
        <taxon>Streptophyta</taxon>
        <taxon>Embryophyta</taxon>
        <taxon>Tracheophyta</taxon>
        <taxon>Spermatophyta</taxon>
        <taxon>Magnoliopsida</taxon>
        <taxon>eudicotyledons</taxon>
        <taxon>Gunneridae</taxon>
        <taxon>Pentapetalae</taxon>
        <taxon>rosids</taxon>
        <taxon>malvids</taxon>
        <taxon>Myrtales</taxon>
        <taxon>Melastomataceae</taxon>
        <taxon>Melastomatoideae</taxon>
        <taxon>Melastomateae</taxon>
        <taxon>Melastoma</taxon>
    </lineage>
</organism>
<keyword evidence="2" id="KW-1185">Reference proteome</keyword>